<dbReference type="EMBL" id="CP045529">
    <property type="protein sequence ID" value="QFU96918.1"/>
    <property type="molecule type" value="Genomic_DNA"/>
</dbReference>
<dbReference type="PANTHER" id="PTHR30055:SF146">
    <property type="entry name" value="HTH-TYPE TRANSCRIPTIONAL DUAL REGULATOR CECR"/>
    <property type="match status" value="1"/>
</dbReference>
<dbReference type="AlphaFoldDB" id="A0A5P9Q696"/>
<evidence type="ECO:0000259" key="3">
    <source>
        <dbReference type="Pfam" id="PF17933"/>
    </source>
</evidence>
<dbReference type="Gene3D" id="1.10.357.10">
    <property type="entry name" value="Tetracycline Repressor, domain 2"/>
    <property type="match status" value="1"/>
</dbReference>
<dbReference type="InterPro" id="IPR036271">
    <property type="entry name" value="Tet_transcr_reg_TetR-rel_C_sf"/>
</dbReference>
<dbReference type="RefSeq" id="WP_227994472.1">
    <property type="nucleotide sequence ID" value="NZ_BAABIH010000013.1"/>
</dbReference>
<dbReference type="InterPro" id="IPR050109">
    <property type="entry name" value="HTH-type_TetR-like_transc_reg"/>
</dbReference>
<feature type="domain" description="HTH tetR-type" evidence="2">
    <location>
        <begin position="16"/>
        <end position="61"/>
    </location>
</feature>
<dbReference type="Pfam" id="PF00440">
    <property type="entry name" value="TetR_N"/>
    <property type="match status" value="1"/>
</dbReference>
<reference evidence="4 5" key="1">
    <citation type="submission" date="2019-10" db="EMBL/GenBank/DDBJ databases">
        <title>Genome sequence of Luteimicrobium xylanilyticum HY-24.</title>
        <authorList>
            <person name="Kim D.Y."/>
            <person name="Park H.-Y."/>
        </authorList>
    </citation>
    <scope>NUCLEOTIDE SEQUENCE [LARGE SCALE GENOMIC DNA]</scope>
    <source>
        <strain evidence="4 5">HY-24</strain>
    </source>
</reference>
<dbReference type="SUPFAM" id="SSF48498">
    <property type="entry name" value="Tetracyclin repressor-like, C-terminal domain"/>
    <property type="match status" value="1"/>
</dbReference>
<dbReference type="InterPro" id="IPR041484">
    <property type="entry name" value="TetR_C_25"/>
</dbReference>
<evidence type="ECO:0008006" key="6">
    <source>
        <dbReference type="Google" id="ProtNLM"/>
    </source>
</evidence>
<dbReference type="Proteomes" id="UP000326702">
    <property type="component" value="Chromosome"/>
</dbReference>
<accession>A0A5P9Q696</accession>
<dbReference type="GO" id="GO:0000976">
    <property type="term" value="F:transcription cis-regulatory region binding"/>
    <property type="evidence" value="ECO:0007669"/>
    <property type="project" value="TreeGrafter"/>
</dbReference>
<dbReference type="SUPFAM" id="SSF46689">
    <property type="entry name" value="Homeodomain-like"/>
    <property type="match status" value="1"/>
</dbReference>
<evidence type="ECO:0000256" key="1">
    <source>
        <dbReference type="ARBA" id="ARBA00023125"/>
    </source>
</evidence>
<evidence type="ECO:0000259" key="2">
    <source>
        <dbReference type="Pfam" id="PF00440"/>
    </source>
</evidence>
<sequence length="222" mass="24037">MRSAPSDDDLTARARIRDAAITRFATDGFGVGLRSIAADADVSPGLVIHHFRSKDGLRRACDEHVLAQIHDARAEALVAADPAVSILRLAGDTHYAWLATYLLRSLQAGGDLARRFVADLVDETRTNLDDGVAAGSIRPSRDPDGRAEMLTGMSLGYLLLAYSLEPEPPTDLAAWVLGMQARGTLAGLEVFTEGLFTDRRFLDGYLAQQPTTTPTPPHQEDR</sequence>
<proteinExistence type="predicted"/>
<evidence type="ECO:0000313" key="5">
    <source>
        <dbReference type="Proteomes" id="UP000326702"/>
    </source>
</evidence>
<feature type="domain" description="TetR transcriptional regulator Rv1219c-like C-terminal" evidence="3">
    <location>
        <begin position="94"/>
        <end position="197"/>
    </location>
</feature>
<dbReference type="InterPro" id="IPR001647">
    <property type="entry name" value="HTH_TetR"/>
</dbReference>
<protein>
    <recommendedName>
        <fullName evidence="6">HTH tetR-type domain-containing protein</fullName>
    </recommendedName>
</protein>
<dbReference type="Pfam" id="PF17933">
    <property type="entry name" value="TetR_C_25"/>
    <property type="match status" value="1"/>
</dbReference>
<dbReference type="PANTHER" id="PTHR30055">
    <property type="entry name" value="HTH-TYPE TRANSCRIPTIONAL REGULATOR RUTR"/>
    <property type="match status" value="1"/>
</dbReference>
<keyword evidence="1" id="KW-0238">DNA-binding</keyword>
<dbReference type="KEGG" id="lxl:KDY119_00409"/>
<dbReference type="InterPro" id="IPR009057">
    <property type="entry name" value="Homeodomain-like_sf"/>
</dbReference>
<organism evidence="4 5">
    <name type="scientific">Luteimicrobium xylanilyticum</name>
    <dbReference type="NCBI Taxonomy" id="1133546"/>
    <lineage>
        <taxon>Bacteria</taxon>
        <taxon>Bacillati</taxon>
        <taxon>Actinomycetota</taxon>
        <taxon>Actinomycetes</taxon>
        <taxon>Micrococcales</taxon>
        <taxon>Luteimicrobium</taxon>
    </lineage>
</organism>
<evidence type="ECO:0000313" key="4">
    <source>
        <dbReference type="EMBL" id="QFU96918.1"/>
    </source>
</evidence>
<dbReference type="GO" id="GO:0003700">
    <property type="term" value="F:DNA-binding transcription factor activity"/>
    <property type="evidence" value="ECO:0007669"/>
    <property type="project" value="TreeGrafter"/>
</dbReference>
<name>A0A5P9Q696_9MICO</name>
<keyword evidence="5" id="KW-1185">Reference proteome</keyword>
<gene>
    <name evidence="4" type="ORF">KDY119_00409</name>
</gene>